<evidence type="ECO:0000313" key="1">
    <source>
        <dbReference type="EMBL" id="DAF91734.1"/>
    </source>
</evidence>
<proteinExistence type="predicted"/>
<name>A0A8S5UBK4_9VIRU</name>
<reference evidence="1" key="1">
    <citation type="journal article" date="2021" name="Proc. Natl. Acad. Sci. U.S.A.">
        <title>A Catalog of Tens of Thousands of Viruses from Human Metagenomes Reveals Hidden Associations with Chronic Diseases.</title>
        <authorList>
            <person name="Tisza M.J."/>
            <person name="Buck C.B."/>
        </authorList>
    </citation>
    <scope>NUCLEOTIDE SEQUENCE</scope>
    <source>
        <strain evidence="1">CtJfE44</strain>
    </source>
</reference>
<accession>A0A8S5UBK4</accession>
<organism evidence="1">
    <name type="scientific">Inoviridae sp. ctJfE44</name>
    <dbReference type="NCBI Taxonomy" id="2825779"/>
    <lineage>
        <taxon>Viruses</taxon>
        <taxon>Monodnaviria</taxon>
        <taxon>Loebvirae</taxon>
        <taxon>Hofneiviricota</taxon>
        <taxon>Faserviricetes</taxon>
        <taxon>Tubulavirales</taxon>
        <taxon>Inoviridae</taxon>
    </lineage>
</organism>
<dbReference type="EMBL" id="BK016060">
    <property type="protein sequence ID" value="DAF91734.1"/>
    <property type="molecule type" value="Genomic_DNA"/>
</dbReference>
<sequence>MYPSKITVHNELFYYIIVQIELFVNRINLLVIKYN</sequence>
<protein>
    <submittedName>
        <fullName evidence="1">Uncharacterized protein</fullName>
    </submittedName>
</protein>